<proteinExistence type="predicted"/>
<evidence type="ECO:0000313" key="2">
    <source>
        <dbReference type="Proteomes" id="UP000663760"/>
    </source>
</evidence>
<organism evidence="1 2">
    <name type="scientific">Spirodela intermedia</name>
    <name type="common">Intermediate duckweed</name>
    <dbReference type="NCBI Taxonomy" id="51605"/>
    <lineage>
        <taxon>Eukaryota</taxon>
        <taxon>Viridiplantae</taxon>
        <taxon>Streptophyta</taxon>
        <taxon>Embryophyta</taxon>
        <taxon>Tracheophyta</taxon>
        <taxon>Spermatophyta</taxon>
        <taxon>Magnoliopsida</taxon>
        <taxon>Liliopsida</taxon>
        <taxon>Araceae</taxon>
        <taxon>Lemnoideae</taxon>
        <taxon>Spirodela</taxon>
    </lineage>
</organism>
<evidence type="ECO:0000313" key="1">
    <source>
        <dbReference type="EMBL" id="CAA7411004.1"/>
    </source>
</evidence>
<keyword evidence="2" id="KW-1185">Reference proteome</keyword>
<sequence length="19" mass="2253">MNITQINLMVICYDNKLII</sequence>
<dbReference type="EMBL" id="LR746281">
    <property type="protein sequence ID" value="CAA7411004.1"/>
    <property type="molecule type" value="Genomic_DNA"/>
</dbReference>
<dbReference type="Proteomes" id="UP000663760">
    <property type="component" value="Chromosome 18"/>
</dbReference>
<gene>
    <name evidence="1" type="ORF">SI8410_18021682</name>
</gene>
<protein>
    <submittedName>
        <fullName evidence="1">Uncharacterized protein</fullName>
    </submittedName>
</protein>
<name>A0A7I8LNV9_SPIIN</name>
<reference evidence="1" key="1">
    <citation type="submission" date="2020-02" db="EMBL/GenBank/DDBJ databases">
        <authorList>
            <person name="Scholz U."/>
            <person name="Mascher M."/>
            <person name="Fiebig A."/>
        </authorList>
    </citation>
    <scope>NUCLEOTIDE SEQUENCE</scope>
</reference>
<dbReference type="AlphaFoldDB" id="A0A7I8LNV9"/>
<accession>A0A7I8LNV9</accession>